<gene>
    <name evidence="1" type="ORF">BN2476_490101</name>
</gene>
<organism evidence="1 2">
    <name type="scientific">Paraburkholderia piptadeniae</name>
    <dbReference type="NCBI Taxonomy" id="1701573"/>
    <lineage>
        <taxon>Bacteria</taxon>
        <taxon>Pseudomonadati</taxon>
        <taxon>Pseudomonadota</taxon>
        <taxon>Betaproteobacteria</taxon>
        <taxon>Burkholderiales</taxon>
        <taxon>Burkholderiaceae</taxon>
        <taxon>Paraburkholderia</taxon>
    </lineage>
</organism>
<accession>A0A1N7SF98</accession>
<reference evidence="1" key="1">
    <citation type="submission" date="2016-12" db="EMBL/GenBank/DDBJ databases">
        <authorList>
            <person name="Moulin L."/>
        </authorList>
    </citation>
    <scope>NUCLEOTIDE SEQUENCE [LARGE SCALE GENOMIC DNA]</scope>
    <source>
        <strain evidence="1">STM 7183</strain>
    </source>
</reference>
<dbReference type="AlphaFoldDB" id="A0A1N7SF98"/>
<protein>
    <submittedName>
        <fullName evidence="1">Uncharacterized protein</fullName>
    </submittedName>
</protein>
<proteinExistence type="predicted"/>
<keyword evidence="2" id="KW-1185">Reference proteome</keyword>
<dbReference type="Proteomes" id="UP000195569">
    <property type="component" value="Unassembled WGS sequence"/>
</dbReference>
<evidence type="ECO:0000313" key="2">
    <source>
        <dbReference type="Proteomes" id="UP000195569"/>
    </source>
</evidence>
<comment type="caution">
    <text evidence="1">The sequence shown here is derived from an EMBL/GenBank/DDBJ whole genome shotgun (WGS) entry which is preliminary data.</text>
</comment>
<sequence>MPSDFVFDSPVFGRAGNDCDHRAIGRKIAPGNIDEYPFPGVVKVLKDHAGQHEIELVRTIEFQPVTMHWSVSTRCDFRWEPGFQGGDC</sequence>
<dbReference type="EMBL" id="CYGY02000049">
    <property type="protein sequence ID" value="SIT46002.1"/>
    <property type="molecule type" value="Genomic_DNA"/>
</dbReference>
<evidence type="ECO:0000313" key="1">
    <source>
        <dbReference type="EMBL" id="SIT46002.1"/>
    </source>
</evidence>
<name>A0A1N7SF98_9BURK</name>